<feature type="transmembrane region" description="Helical" evidence="1">
    <location>
        <begin position="54"/>
        <end position="79"/>
    </location>
</feature>
<organism evidence="2">
    <name type="scientific">marine sediment metagenome</name>
    <dbReference type="NCBI Taxonomy" id="412755"/>
    <lineage>
        <taxon>unclassified sequences</taxon>
        <taxon>metagenomes</taxon>
        <taxon>ecological metagenomes</taxon>
    </lineage>
</organism>
<evidence type="ECO:0008006" key="3">
    <source>
        <dbReference type="Google" id="ProtNLM"/>
    </source>
</evidence>
<gene>
    <name evidence="2" type="ORF">S03H2_15725</name>
</gene>
<proteinExistence type="predicted"/>
<comment type="caution">
    <text evidence="2">The sequence shown here is derived from an EMBL/GenBank/DDBJ whole genome shotgun (WGS) entry which is preliminary data.</text>
</comment>
<dbReference type="EMBL" id="BARU01008003">
    <property type="protein sequence ID" value="GAH35439.1"/>
    <property type="molecule type" value="Genomic_DNA"/>
</dbReference>
<protein>
    <recommendedName>
        <fullName evidence="3">Zinc-ribbon domain-containing protein</fullName>
    </recommendedName>
</protein>
<keyword evidence="1" id="KW-1133">Transmembrane helix</keyword>
<evidence type="ECO:0000313" key="2">
    <source>
        <dbReference type="EMBL" id="GAH35439.1"/>
    </source>
</evidence>
<accession>X1G1H9</accession>
<keyword evidence="1" id="KW-0812">Transmembrane</keyword>
<keyword evidence="1" id="KW-0472">Membrane</keyword>
<sequence>MKEELKSKKEDEIFCKECGKPIKRNTVICPFCGVQVKELKTSIKNERQRMSKKLIVLIVILVVLFIGAVIGFCIFLGSIDWAKAVGDFLGRVWGSEY</sequence>
<evidence type="ECO:0000256" key="1">
    <source>
        <dbReference type="SAM" id="Phobius"/>
    </source>
</evidence>
<reference evidence="2" key="1">
    <citation type="journal article" date="2014" name="Front. Microbiol.">
        <title>High frequency of phylogenetically diverse reductive dehalogenase-homologous genes in deep subseafloor sedimentary metagenomes.</title>
        <authorList>
            <person name="Kawai M."/>
            <person name="Futagami T."/>
            <person name="Toyoda A."/>
            <person name="Takaki Y."/>
            <person name="Nishi S."/>
            <person name="Hori S."/>
            <person name="Arai W."/>
            <person name="Tsubouchi T."/>
            <person name="Morono Y."/>
            <person name="Uchiyama I."/>
            <person name="Ito T."/>
            <person name="Fujiyama A."/>
            <person name="Inagaki F."/>
            <person name="Takami H."/>
        </authorList>
    </citation>
    <scope>NUCLEOTIDE SEQUENCE</scope>
    <source>
        <strain evidence="2">Expedition CK06-06</strain>
    </source>
</reference>
<name>X1G1H9_9ZZZZ</name>
<dbReference type="AlphaFoldDB" id="X1G1H9"/>